<proteinExistence type="predicted"/>
<dbReference type="AlphaFoldDB" id="A0AAV3GSW0"/>
<sequence>MNNLLENHFFLFCFFSPMYDYFFLFPFILSILFLCFSLKFFFYF</sequence>
<reference evidence="2 3" key="1">
    <citation type="submission" date="2012-04" db="EMBL/GenBank/DDBJ databases">
        <authorList>
            <person name="Weinstock G."/>
            <person name="Sodergren E."/>
            <person name="Lobos E.A."/>
            <person name="Fulton L."/>
            <person name="Fulton R."/>
            <person name="Courtney L."/>
            <person name="Fronick C."/>
            <person name="O'Laughlin M."/>
            <person name="Godfrey J."/>
            <person name="Wilson R.M."/>
            <person name="Miner T."/>
            <person name="Farmer C."/>
            <person name="Delehaunty K."/>
            <person name="Cordes M."/>
            <person name="Minx P."/>
            <person name="Tomlinson C."/>
            <person name="Chen J."/>
            <person name="Wollam A."/>
            <person name="Pepin K.H."/>
            <person name="Bhonagiri V."/>
            <person name="Zhang X."/>
            <person name="Suruliraj S."/>
            <person name="Warren W."/>
            <person name="Mitreva M."/>
            <person name="Mardis E.R."/>
            <person name="Wilson R.K."/>
        </authorList>
    </citation>
    <scope>NUCLEOTIDE SEQUENCE [LARGE SCALE GENOMIC DNA]</scope>
    <source>
        <strain evidence="2 3">R496</strain>
    </source>
</reference>
<evidence type="ECO:0000313" key="2">
    <source>
        <dbReference type="EMBL" id="EJX49797.1"/>
    </source>
</evidence>
<keyword evidence="1" id="KW-0472">Membrane</keyword>
<dbReference type="EMBL" id="AMAH01000198">
    <property type="protein sequence ID" value="EJX49797.1"/>
    <property type="molecule type" value="Genomic_DNA"/>
</dbReference>
<gene>
    <name evidence="2" type="ORF">HMPREF1378_02528</name>
</gene>
<protein>
    <submittedName>
        <fullName evidence="2">Uncharacterized protein</fullName>
    </submittedName>
</protein>
<accession>A0AAV3GSW0</accession>
<dbReference type="Proteomes" id="UP000006402">
    <property type="component" value="Unassembled WGS sequence"/>
</dbReference>
<evidence type="ECO:0000256" key="1">
    <source>
        <dbReference type="SAM" id="Phobius"/>
    </source>
</evidence>
<feature type="transmembrane region" description="Helical" evidence="1">
    <location>
        <begin position="21"/>
        <end position="42"/>
    </location>
</feature>
<organism evidence="2 3">
    <name type="scientific">Enterococcus faecium R496</name>
    <dbReference type="NCBI Taxonomy" id="1134836"/>
    <lineage>
        <taxon>Bacteria</taxon>
        <taxon>Bacillati</taxon>
        <taxon>Bacillota</taxon>
        <taxon>Bacilli</taxon>
        <taxon>Lactobacillales</taxon>
        <taxon>Enterococcaceae</taxon>
        <taxon>Enterococcus</taxon>
    </lineage>
</organism>
<keyword evidence="1" id="KW-0812">Transmembrane</keyword>
<keyword evidence="1" id="KW-1133">Transmembrane helix</keyword>
<comment type="caution">
    <text evidence="2">The sequence shown here is derived from an EMBL/GenBank/DDBJ whole genome shotgun (WGS) entry which is preliminary data.</text>
</comment>
<evidence type="ECO:0000313" key="3">
    <source>
        <dbReference type="Proteomes" id="UP000006402"/>
    </source>
</evidence>
<name>A0AAV3GSW0_ENTFC</name>